<comment type="caution">
    <text evidence="1">The sequence shown here is derived from an EMBL/GenBank/DDBJ whole genome shotgun (WGS) entry which is preliminary data.</text>
</comment>
<dbReference type="Proteomes" id="UP001172630">
    <property type="component" value="Unassembled WGS sequence"/>
</dbReference>
<organism evidence="1 2">
    <name type="scientific">Rhizobium calliandrae</name>
    <dbReference type="NCBI Taxonomy" id="1312182"/>
    <lineage>
        <taxon>Bacteria</taxon>
        <taxon>Pseudomonadati</taxon>
        <taxon>Pseudomonadota</taxon>
        <taxon>Alphaproteobacteria</taxon>
        <taxon>Hyphomicrobiales</taxon>
        <taxon>Rhizobiaceae</taxon>
        <taxon>Rhizobium/Agrobacterium group</taxon>
        <taxon>Rhizobium</taxon>
    </lineage>
</organism>
<protein>
    <submittedName>
        <fullName evidence="1">Uncharacterized protein</fullName>
    </submittedName>
</protein>
<reference evidence="1" key="1">
    <citation type="submission" date="2023-06" db="EMBL/GenBank/DDBJ databases">
        <title>Phylogenetic Diversity of Rhizobium strains.</title>
        <authorList>
            <person name="Moura F.T."/>
            <person name="Helene L.C.F."/>
            <person name="Hungria M."/>
        </authorList>
    </citation>
    <scope>NUCLEOTIDE SEQUENCE</scope>
    <source>
        <strain evidence="1">CCGE524</strain>
    </source>
</reference>
<evidence type="ECO:0000313" key="1">
    <source>
        <dbReference type="EMBL" id="MDL2405203.1"/>
    </source>
</evidence>
<dbReference type="EMBL" id="JARFYN010000005">
    <property type="protein sequence ID" value="MDL2405203.1"/>
    <property type="molecule type" value="Genomic_DNA"/>
</dbReference>
<name>A0ABT7KCT4_9HYPH</name>
<sequence length="269" mass="30258">MSAKIDPRNQMAQLHYRATGNPANSLPNAAISNCFPGLEYDFKAFWRRAFVGIVLLECDNYVIETDDAYKELLHHRLLRVEDRPVVTTATGPQIPGGGAGPLVTPGNPNGVAAMEWSNVLTFAMRRQGESVKCFFTEDVADVSVPIPDDLGAMLEVNLQVRRMLDGETAAPAKDLLNPGELTQGLCSPWQHDYRECACYYWPASRPDFVNVELGEDGLSHGDNWMSKRRTGEYALDDRHDGRFVSYDDLFKDWERMLHFEIKGRDAEES</sequence>
<proteinExistence type="predicted"/>
<evidence type="ECO:0000313" key="2">
    <source>
        <dbReference type="Proteomes" id="UP001172630"/>
    </source>
</evidence>
<keyword evidence="2" id="KW-1185">Reference proteome</keyword>
<accession>A0ABT7KCT4</accession>
<gene>
    <name evidence="1" type="ORF">PY650_05955</name>
</gene>
<dbReference type="RefSeq" id="WP_285878110.1">
    <property type="nucleotide sequence ID" value="NZ_JARFYN010000005.1"/>
</dbReference>